<comment type="caution">
    <text evidence="2">The sequence shown here is derived from an EMBL/GenBank/DDBJ whole genome shotgun (WGS) entry which is preliminary data.</text>
</comment>
<accession>A0ABX2PHS1</accession>
<protein>
    <submittedName>
        <fullName evidence="2">Uncharacterized protein</fullName>
    </submittedName>
</protein>
<evidence type="ECO:0000313" key="3">
    <source>
        <dbReference type="Proteomes" id="UP000523601"/>
    </source>
</evidence>
<reference evidence="2 3" key="1">
    <citation type="submission" date="2020-04" db="EMBL/GenBank/DDBJ databases">
        <title>Donghicola sp., a member of the Rhodobacteraceae family isolated from mangrove forest in Thailand.</title>
        <authorList>
            <person name="Charoenyingcharoen P."/>
            <person name="Yukphan P."/>
        </authorList>
    </citation>
    <scope>NUCLEOTIDE SEQUENCE [LARGE SCALE GENOMIC DNA]</scope>
    <source>
        <strain evidence="2 3">C2-DW-16</strain>
    </source>
</reference>
<dbReference type="Proteomes" id="UP000523601">
    <property type="component" value="Unassembled WGS sequence"/>
</dbReference>
<gene>
    <name evidence="2" type="ORF">HJ526_16585</name>
</gene>
<feature type="region of interest" description="Disordered" evidence="1">
    <location>
        <begin position="1"/>
        <end position="37"/>
    </location>
</feature>
<evidence type="ECO:0000256" key="1">
    <source>
        <dbReference type="SAM" id="MobiDB-lite"/>
    </source>
</evidence>
<organism evidence="2 3">
    <name type="scientific">Donghicola mangrovi</name>
    <dbReference type="NCBI Taxonomy" id="2729614"/>
    <lineage>
        <taxon>Bacteria</taxon>
        <taxon>Pseudomonadati</taxon>
        <taxon>Pseudomonadota</taxon>
        <taxon>Alphaproteobacteria</taxon>
        <taxon>Rhodobacterales</taxon>
        <taxon>Roseobacteraceae</taxon>
        <taxon>Donghicola</taxon>
    </lineage>
</organism>
<proteinExistence type="predicted"/>
<evidence type="ECO:0000313" key="2">
    <source>
        <dbReference type="EMBL" id="NVO29048.1"/>
    </source>
</evidence>
<sequence length="57" mass="5782">MEVSASGGLASLQQSAGKKPDQPIEPAMKTPAERTADMITLSPAAKAKLVADTKSGV</sequence>
<dbReference type="EMBL" id="JABCJD010000010">
    <property type="protein sequence ID" value="NVO29048.1"/>
    <property type="molecule type" value="Genomic_DNA"/>
</dbReference>
<dbReference type="RefSeq" id="WP_176855735.1">
    <property type="nucleotide sequence ID" value="NZ_JABCJD010000010.1"/>
</dbReference>
<name>A0ABX2PHS1_9RHOB</name>
<keyword evidence="3" id="KW-1185">Reference proteome</keyword>